<feature type="compositionally biased region" description="Polar residues" evidence="1">
    <location>
        <begin position="192"/>
        <end position="203"/>
    </location>
</feature>
<keyword evidence="3" id="KW-0732">Signal</keyword>
<feature type="transmembrane region" description="Helical" evidence="2">
    <location>
        <begin position="57"/>
        <end position="87"/>
    </location>
</feature>
<evidence type="ECO:0000256" key="2">
    <source>
        <dbReference type="SAM" id="Phobius"/>
    </source>
</evidence>
<keyword evidence="2" id="KW-0472">Membrane</keyword>
<sequence length="504" mass="56090">MLSTITAFFASAAATLRGGLESLVSVQQPSTSAETVPVLESLVSPATTGVKWRLQSFTSTASAFVVSTLSILVGICLLPFVAVWLYVKEAVHSFSAQSKSFITARPEVQPRPDACRPLPAPRHGTVISRPVTRSMRLRWGRGNIPPEEMPLFRQWKEELERRMMTAMLAEPSPDPRVRTMPKRVVEIRTKRSQPSTANANGSPSAPVKEQPVKRRSALEATAEDIRQELQNRKRSLPKASGWATHEDIVEANTRAEKSGRAIGRTVRAATYEEVHGKPMPPPKAFRWATRNDIVEAKNRAEKSGREIGRTVAAATYEEVHGKPMPTKQPRTYGWATAKDIVEANTRAEKSGREIGRTIRAATYEEVHGLQPVCSDKTHPGTASPSDSTDSSLKALDNSDCTPWADELQTVYDTTSSSLLSELDDAQDEVDAMLYDIEKRNAEAELPIDRWNAIYWKRKRREERASRNAASRMARNFNLSAASTEPDSSCTVTPERSVFWWHRDL</sequence>
<dbReference type="AlphaFoldDB" id="J3NIW1"/>
<keyword evidence="6" id="KW-1185">Reference proteome</keyword>
<keyword evidence="2" id="KW-0812">Transmembrane</keyword>
<protein>
    <submittedName>
        <fullName evidence="4 5">Uncharacterized protein</fullName>
    </submittedName>
</protein>
<dbReference type="Proteomes" id="UP000006039">
    <property type="component" value="Unassembled WGS sequence"/>
</dbReference>
<evidence type="ECO:0000313" key="6">
    <source>
        <dbReference type="Proteomes" id="UP000006039"/>
    </source>
</evidence>
<accession>J3NIW1</accession>
<dbReference type="EnsemblFungi" id="EJT81211">
    <property type="protein sequence ID" value="EJT81211"/>
    <property type="gene ID" value="GGTG_01195"/>
</dbReference>
<dbReference type="EMBL" id="GL385395">
    <property type="protein sequence ID" value="EJT81211.1"/>
    <property type="molecule type" value="Genomic_DNA"/>
</dbReference>
<feature type="signal peptide" evidence="3">
    <location>
        <begin position="1"/>
        <end position="15"/>
    </location>
</feature>
<keyword evidence="2" id="KW-1133">Transmembrane helix</keyword>
<feature type="region of interest" description="Disordered" evidence="1">
    <location>
        <begin position="369"/>
        <end position="397"/>
    </location>
</feature>
<reference evidence="5" key="5">
    <citation type="submission" date="2018-04" db="UniProtKB">
        <authorList>
            <consortium name="EnsemblFungi"/>
        </authorList>
    </citation>
    <scope>IDENTIFICATION</scope>
    <source>
        <strain evidence="5">R3-111a-1</strain>
    </source>
</reference>
<evidence type="ECO:0000313" key="4">
    <source>
        <dbReference type="EMBL" id="EJT81211.1"/>
    </source>
</evidence>
<organism evidence="4">
    <name type="scientific">Gaeumannomyces tritici (strain R3-111a-1)</name>
    <name type="common">Wheat and barley take-all root rot fungus</name>
    <name type="synonym">Gaeumannomyces graminis var. tritici</name>
    <dbReference type="NCBI Taxonomy" id="644352"/>
    <lineage>
        <taxon>Eukaryota</taxon>
        <taxon>Fungi</taxon>
        <taxon>Dikarya</taxon>
        <taxon>Ascomycota</taxon>
        <taxon>Pezizomycotina</taxon>
        <taxon>Sordariomycetes</taxon>
        <taxon>Sordariomycetidae</taxon>
        <taxon>Magnaporthales</taxon>
        <taxon>Magnaporthaceae</taxon>
        <taxon>Gaeumannomyces</taxon>
    </lineage>
</organism>
<dbReference type="eggNOG" id="ENOG502RN0Z">
    <property type="taxonomic scope" value="Eukaryota"/>
</dbReference>
<dbReference type="RefSeq" id="XP_009217220.1">
    <property type="nucleotide sequence ID" value="XM_009218956.1"/>
</dbReference>
<evidence type="ECO:0000313" key="5">
    <source>
        <dbReference type="EnsemblFungi" id="EJT81211"/>
    </source>
</evidence>
<proteinExistence type="predicted"/>
<evidence type="ECO:0000256" key="3">
    <source>
        <dbReference type="SAM" id="SignalP"/>
    </source>
</evidence>
<name>J3NIW1_GAET3</name>
<reference evidence="6" key="1">
    <citation type="submission" date="2010-07" db="EMBL/GenBank/DDBJ databases">
        <title>The genome sequence of Gaeumannomyces graminis var. tritici strain R3-111a-1.</title>
        <authorList>
            <consortium name="The Broad Institute Genome Sequencing Platform"/>
            <person name="Ma L.-J."/>
            <person name="Dead R."/>
            <person name="Young S."/>
            <person name="Zeng Q."/>
            <person name="Koehrsen M."/>
            <person name="Alvarado L."/>
            <person name="Berlin A."/>
            <person name="Chapman S.B."/>
            <person name="Chen Z."/>
            <person name="Freedman E."/>
            <person name="Gellesch M."/>
            <person name="Goldberg J."/>
            <person name="Griggs A."/>
            <person name="Gujja S."/>
            <person name="Heilman E.R."/>
            <person name="Heiman D."/>
            <person name="Hepburn T."/>
            <person name="Howarth C."/>
            <person name="Jen D."/>
            <person name="Larson L."/>
            <person name="Mehta T."/>
            <person name="Neiman D."/>
            <person name="Pearson M."/>
            <person name="Roberts A."/>
            <person name="Saif S."/>
            <person name="Shea T."/>
            <person name="Shenoy N."/>
            <person name="Sisk P."/>
            <person name="Stolte C."/>
            <person name="Sykes S."/>
            <person name="Walk T."/>
            <person name="White J."/>
            <person name="Yandava C."/>
            <person name="Haas B."/>
            <person name="Nusbaum C."/>
            <person name="Birren B."/>
        </authorList>
    </citation>
    <scope>NUCLEOTIDE SEQUENCE [LARGE SCALE GENOMIC DNA]</scope>
    <source>
        <strain evidence="6">R3-111a-1</strain>
    </source>
</reference>
<reference evidence="5" key="4">
    <citation type="journal article" date="2015" name="G3 (Bethesda)">
        <title>Genome sequences of three phytopathogenic species of the Magnaporthaceae family of fungi.</title>
        <authorList>
            <person name="Okagaki L.H."/>
            <person name="Nunes C.C."/>
            <person name="Sailsbery J."/>
            <person name="Clay B."/>
            <person name="Brown D."/>
            <person name="John T."/>
            <person name="Oh Y."/>
            <person name="Young N."/>
            <person name="Fitzgerald M."/>
            <person name="Haas B.J."/>
            <person name="Zeng Q."/>
            <person name="Young S."/>
            <person name="Adiconis X."/>
            <person name="Fan L."/>
            <person name="Levin J.Z."/>
            <person name="Mitchell T.K."/>
            <person name="Okubara P.A."/>
            <person name="Farman M.L."/>
            <person name="Kohn L.M."/>
            <person name="Birren B."/>
            <person name="Ma L.-J."/>
            <person name="Dean R.A."/>
        </authorList>
    </citation>
    <scope>NUCLEOTIDE SEQUENCE</scope>
    <source>
        <strain evidence="5">R3-111a-1</strain>
    </source>
</reference>
<dbReference type="VEuPathDB" id="FungiDB:GGTG_01195"/>
<dbReference type="HOGENOM" id="CLU_540837_0_0_1"/>
<reference evidence="4" key="2">
    <citation type="submission" date="2010-07" db="EMBL/GenBank/DDBJ databases">
        <authorList>
            <consortium name="The Broad Institute Genome Sequencing Platform"/>
            <consortium name="Broad Institute Genome Sequencing Center for Infectious Disease"/>
            <person name="Ma L.-J."/>
            <person name="Dead R."/>
            <person name="Young S."/>
            <person name="Zeng Q."/>
            <person name="Koehrsen M."/>
            <person name="Alvarado L."/>
            <person name="Berlin A."/>
            <person name="Chapman S.B."/>
            <person name="Chen Z."/>
            <person name="Freedman E."/>
            <person name="Gellesch M."/>
            <person name="Goldberg J."/>
            <person name="Griggs A."/>
            <person name="Gujja S."/>
            <person name="Heilman E.R."/>
            <person name="Heiman D."/>
            <person name="Hepburn T."/>
            <person name="Howarth C."/>
            <person name="Jen D."/>
            <person name="Larson L."/>
            <person name="Mehta T."/>
            <person name="Neiman D."/>
            <person name="Pearson M."/>
            <person name="Roberts A."/>
            <person name="Saif S."/>
            <person name="Shea T."/>
            <person name="Shenoy N."/>
            <person name="Sisk P."/>
            <person name="Stolte C."/>
            <person name="Sykes S."/>
            <person name="Walk T."/>
            <person name="White J."/>
            <person name="Yandava C."/>
            <person name="Haas B."/>
            <person name="Nusbaum C."/>
            <person name="Birren B."/>
        </authorList>
    </citation>
    <scope>NUCLEOTIDE SEQUENCE</scope>
    <source>
        <strain evidence="4">R3-111a-1</strain>
    </source>
</reference>
<feature type="region of interest" description="Disordered" evidence="1">
    <location>
        <begin position="188"/>
        <end position="216"/>
    </location>
</feature>
<gene>
    <name evidence="5" type="primary">20341653</name>
    <name evidence="4" type="ORF">GGTG_01195</name>
</gene>
<dbReference type="OrthoDB" id="10610681at2759"/>
<dbReference type="GeneID" id="20341653"/>
<feature type="compositionally biased region" description="Polar residues" evidence="1">
    <location>
        <begin position="380"/>
        <end position="391"/>
    </location>
</feature>
<evidence type="ECO:0000256" key="1">
    <source>
        <dbReference type="SAM" id="MobiDB-lite"/>
    </source>
</evidence>
<feature type="chain" id="PRO_5015094145" evidence="3">
    <location>
        <begin position="16"/>
        <end position="504"/>
    </location>
</feature>
<reference evidence="4" key="3">
    <citation type="submission" date="2010-09" db="EMBL/GenBank/DDBJ databases">
        <title>Annotation of Gaeumannomyces graminis var. tritici R3-111a-1.</title>
        <authorList>
            <consortium name="The Broad Institute Genome Sequencing Platform"/>
            <person name="Ma L.-J."/>
            <person name="Dead R."/>
            <person name="Young S.K."/>
            <person name="Zeng Q."/>
            <person name="Gargeya S."/>
            <person name="Fitzgerald M."/>
            <person name="Haas B."/>
            <person name="Abouelleil A."/>
            <person name="Alvarado L."/>
            <person name="Arachchi H.M."/>
            <person name="Berlin A."/>
            <person name="Brown A."/>
            <person name="Chapman S.B."/>
            <person name="Chen Z."/>
            <person name="Dunbar C."/>
            <person name="Freedman E."/>
            <person name="Gearin G."/>
            <person name="Gellesch M."/>
            <person name="Goldberg J."/>
            <person name="Griggs A."/>
            <person name="Gujja S."/>
            <person name="Heiman D."/>
            <person name="Howarth C."/>
            <person name="Larson L."/>
            <person name="Lui A."/>
            <person name="MacDonald P.J.P."/>
            <person name="Mehta T."/>
            <person name="Montmayeur A."/>
            <person name="Murphy C."/>
            <person name="Neiman D."/>
            <person name="Pearson M."/>
            <person name="Priest M."/>
            <person name="Roberts A."/>
            <person name="Saif S."/>
            <person name="Shea T."/>
            <person name="Shenoy N."/>
            <person name="Sisk P."/>
            <person name="Stolte C."/>
            <person name="Sykes S."/>
            <person name="Yandava C."/>
            <person name="Wortman J."/>
            <person name="Nusbaum C."/>
            <person name="Birren B."/>
        </authorList>
    </citation>
    <scope>NUCLEOTIDE SEQUENCE</scope>
    <source>
        <strain evidence="4">R3-111a-1</strain>
    </source>
</reference>